<dbReference type="SUPFAM" id="SSF51735">
    <property type="entry name" value="NAD(P)-binding Rossmann-fold domains"/>
    <property type="match status" value="1"/>
</dbReference>
<dbReference type="AlphaFoldDB" id="A0A926XXJ1"/>
<dbReference type="InterPro" id="IPR020904">
    <property type="entry name" value="Sc_DH/Rdtase_CS"/>
</dbReference>
<dbReference type="Proteomes" id="UP000598820">
    <property type="component" value="Unassembled WGS sequence"/>
</dbReference>
<evidence type="ECO:0000313" key="3">
    <source>
        <dbReference type="EMBL" id="MBD2702668.1"/>
    </source>
</evidence>
<keyword evidence="4" id="KW-1185">Reference proteome</keyword>
<dbReference type="EC" id="1.1.1.47" evidence="3"/>
<dbReference type="FunFam" id="3.40.50.720:FF:000084">
    <property type="entry name" value="Short-chain dehydrogenase reductase"/>
    <property type="match status" value="1"/>
</dbReference>
<dbReference type="GO" id="GO:0047936">
    <property type="term" value="F:glucose 1-dehydrogenase [NAD(P)+] activity"/>
    <property type="evidence" value="ECO:0007669"/>
    <property type="project" value="UniProtKB-EC"/>
</dbReference>
<name>A0A926XXJ1_9BACT</name>
<comment type="similarity">
    <text evidence="1">Belongs to the short-chain dehydrogenases/reductases (SDR) family.</text>
</comment>
<dbReference type="InterPro" id="IPR002347">
    <property type="entry name" value="SDR_fam"/>
</dbReference>
<dbReference type="PROSITE" id="PS00061">
    <property type="entry name" value="ADH_SHORT"/>
    <property type="match status" value="1"/>
</dbReference>
<dbReference type="PRINTS" id="PR00080">
    <property type="entry name" value="SDRFAMILY"/>
</dbReference>
<protein>
    <submittedName>
        <fullName evidence="3">Glucose 1-dehydrogenase</fullName>
        <ecNumber evidence="3">1.1.1.47</ecNumber>
    </submittedName>
</protein>
<dbReference type="CDD" id="cd05233">
    <property type="entry name" value="SDR_c"/>
    <property type="match status" value="1"/>
</dbReference>
<comment type="caution">
    <text evidence="3">The sequence shown here is derived from an EMBL/GenBank/DDBJ whole genome shotgun (WGS) entry which is preliminary data.</text>
</comment>
<accession>A0A926XXJ1</accession>
<dbReference type="InterPro" id="IPR036291">
    <property type="entry name" value="NAD(P)-bd_dom_sf"/>
</dbReference>
<evidence type="ECO:0000313" key="4">
    <source>
        <dbReference type="Proteomes" id="UP000598820"/>
    </source>
</evidence>
<proteinExistence type="inferred from homology"/>
<keyword evidence="2 3" id="KW-0560">Oxidoreductase</keyword>
<dbReference type="Pfam" id="PF13561">
    <property type="entry name" value="adh_short_C2"/>
    <property type="match status" value="1"/>
</dbReference>
<dbReference type="PANTHER" id="PTHR24321">
    <property type="entry name" value="DEHYDROGENASES, SHORT CHAIN"/>
    <property type="match status" value="1"/>
</dbReference>
<reference evidence="3" key="1">
    <citation type="submission" date="2020-09" db="EMBL/GenBank/DDBJ databases">
        <authorList>
            <person name="Kim M.K."/>
        </authorList>
    </citation>
    <scope>NUCLEOTIDE SEQUENCE</scope>
    <source>
        <strain evidence="3">BT702</strain>
    </source>
</reference>
<sequence>MATFNNQVAFITGAGSGIGRATALAFAKAGAKVVVAEINETSGRATIDMIVESGGDALFIACNVAEPTQIESAIRQTIDQFRRLDIGINNAGIGGRYGSFIDQTQDDFEQMMAVNVGGVFHGMKAQIRQMLTQSEGGRIVNVSSIAGVRGMPMGAPYSASKHAVIGLTKTAALEYVRQKIRINAVCPVYTHSTMVDELVQAAPALGERMRRLIPIGRLGEPEEIAQAILWLCSDENAFFTGQAIHLDGGMTAG</sequence>
<dbReference type="PANTHER" id="PTHR24321:SF11">
    <property type="entry name" value="BLR0893 PROTEIN"/>
    <property type="match status" value="1"/>
</dbReference>
<evidence type="ECO:0000256" key="1">
    <source>
        <dbReference type="ARBA" id="ARBA00006484"/>
    </source>
</evidence>
<dbReference type="EMBL" id="JACWZY010000016">
    <property type="protein sequence ID" value="MBD2702668.1"/>
    <property type="molecule type" value="Genomic_DNA"/>
</dbReference>
<dbReference type="NCBIfam" id="NF005559">
    <property type="entry name" value="PRK07231.1"/>
    <property type="match status" value="1"/>
</dbReference>
<evidence type="ECO:0000256" key="2">
    <source>
        <dbReference type="ARBA" id="ARBA00023002"/>
    </source>
</evidence>
<dbReference type="RefSeq" id="WP_190888519.1">
    <property type="nucleotide sequence ID" value="NZ_JACWZY010000016.1"/>
</dbReference>
<dbReference type="PRINTS" id="PR00081">
    <property type="entry name" value="GDHRDH"/>
</dbReference>
<organism evidence="3 4">
    <name type="scientific">Spirosoma profusum</name>
    <dbReference type="NCBI Taxonomy" id="2771354"/>
    <lineage>
        <taxon>Bacteria</taxon>
        <taxon>Pseudomonadati</taxon>
        <taxon>Bacteroidota</taxon>
        <taxon>Cytophagia</taxon>
        <taxon>Cytophagales</taxon>
        <taxon>Cytophagaceae</taxon>
        <taxon>Spirosoma</taxon>
    </lineage>
</organism>
<dbReference type="Gene3D" id="3.40.50.720">
    <property type="entry name" value="NAD(P)-binding Rossmann-like Domain"/>
    <property type="match status" value="1"/>
</dbReference>
<gene>
    <name evidence="3" type="ORF">IC229_18625</name>
</gene>